<protein>
    <submittedName>
        <fullName evidence="1">Uncharacterized protein</fullName>
    </submittedName>
</protein>
<name>M1PY17_9VIRU</name>
<dbReference type="Proteomes" id="UP000241071">
    <property type="component" value="Segment"/>
</dbReference>
<evidence type="ECO:0000313" key="2">
    <source>
        <dbReference type="Proteomes" id="UP000241071"/>
    </source>
</evidence>
<accession>M1PY17</accession>
<keyword evidence="2" id="KW-1185">Reference proteome</keyword>
<gene>
    <name evidence="1" type="ORF">glt_00874</name>
</gene>
<organism evidence="1 2">
    <name type="scientific">Moumouvirus goulette</name>
    <dbReference type="NCBI Taxonomy" id="1247379"/>
    <lineage>
        <taxon>Viruses</taxon>
        <taxon>Varidnaviria</taxon>
        <taxon>Bamfordvirae</taxon>
        <taxon>Nucleocytoviricota</taxon>
        <taxon>Megaviricetes</taxon>
        <taxon>Imitervirales</taxon>
        <taxon>Mimiviridae</taxon>
        <taxon>Megamimivirinae</taxon>
        <taxon>Moumouvirus</taxon>
        <taxon>Moumouvirus goulettemassiliense</taxon>
    </lineage>
</organism>
<dbReference type="EMBL" id="KC008572">
    <property type="protein sequence ID" value="AGF85677.1"/>
    <property type="molecule type" value="Genomic_DNA"/>
</dbReference>
<proteinExistence type="predicted"/>
<sequence length="78" mass="9159">MGNNISSRCKICLSYYKPNKKSKKKICSQCLLLNVDNVENEFNISSEQVEFYMEKIHRYPKNAYHLRPSYGVGFPIIH</sequence>
<reference evidence="1 2" key="1">
    <citation type="submission" date="2012-10" db="EMBL/GenBank/DDBJ databases">
        <title>Complete genome sequence of Moumouvirus goulette.</title>
        <authorList>
            <person name="Fournous G."/>
            <person name="Bougalmi M."/>
            <person name="Colson P."/>
        </authorList>
    </citation>
    <scope>NUCLEOTIDE SEQUENCE [LARGE SCALE GENOMIC DNA]</scope>
</reference>
<evidence type="ECO:0000313" key="1">
    <source>
        <dbReference type="EMBL" id="AGF85677.1"/>
    </source>
</evidence>